<feature type="region of interest" description="Disordered" evidence="1">
    <location>
        <begin position="1420"/>
        <end position="1497"/>
    </location>
</feature>
<dbReference type="Gene3D" id="3.80.10.10">
    <property type="entry name" value="Ribonuclease Inhibitor"/>
    <property type="match status" value="1"/>
</dbReference>
<dbReference type="InterPro" id="IPR014712">
    <property type="entry name" value="ANTH_dom_sf"/>
</dbReference>
<dbReference type="InterPro" id="IPR032675">
    <property type="entry name" value="LRR_dom_sf"/>
</dbReference>
<dbReference type="InterPro" id="IPR045192">
    <property type="entry name" value="AP180-like"/>
</dbReference>
<dbReference type="PANTHER" id="PTHR22951:SF5">
    <property type="entry name" value="PHOSPHATIDYLINOSITOL-BINDING CLATHRIN ASSEMBLY PROTEIN LAP"/>
    <property type="match status" value="1"/>
</dbReference>
<dbReference type="GO" id="GO:0005545">
    <property type="term" value="F:1-phosphatidylinositol binding"/>
    <property type="evidence" value="ECO:0007669"/>
    <property type="project" value="InterPro"/>
</dbReference>
<feature type="region of interest" description="Disordered" evidence="1">
    <location>
        <begin position="1205"/>
        <end position="1238"/>
    </location>
</feature>
<dbReference type="Proteomes" id="UP000320333">
    <property type="component" value="Unassembled WGS sequence"/>
</dbReference>
<dbReference type="GO" id="GO:0005546">
    <property type="term" value="F:phosphatidylinositol-4,5-bisphosphate binding"/>
    <property type="evidence" value="ECO:0007669"/>
    <property type="project" value="TreeGrafter"/>
</dbReference>
<dbReference type="PANTHER" id="PTHR22951">
    <property type="entry name" value="CLATHRIN ASSEMBLY PROTEIN"/>
    <property type="match status" value="1"/>
</dbReference>
<dbReference type="CDD" id="cd14733">
    <property type="entry name" value="BACK"/>
    <property type="match status" value="1"/>
</dbReference>
<feature type="domain" description="ENTH" evidence="2">
    <location>
        <begin position="919"/>
        <end position="1050"/>
    </location>
</feature>
<feature type="compositionally biased region" description="Polar residues" evidence="1">
    <location>
        <begin position="1425"/>
        <end position="1436"/>
    </location>
</feature>
<evidence type="ECO:0000313" key="3">
    <source>
        <dbReference type="EMBL" id="TPX71301.1"/>
    </source>
</evidence>
<organism evidence="3 4">
    <name type="scientific">Chytriomyces confervae</name>
    <dbReference type="NCBI Taxonomy" id="246404"/>
    <lineage>
        <taxon>Eukaryota</taxon>
        <taxon>Fungi</taxon>
        <taxon>Fungi incertae sedis</taxon>
        <taxon>Chytridiomycota</taxon>
        <taxon>Chytridiomycota incertae sedis</taxon>
        <taxon>Chytridiomycetes</taxon>
        <taxon>Chytridiales</taxon>
        <taxon>Chytriomycetaceae</taxon>
        <taxon>Chytriomyces</taxon>
    </lineage>
</organism>
<feature type="compositionally biased region" description="Polar residues" evidence="1">
    <location>
        <begin position="1451"/>
        <end position="1483"/>
    </location>
</feature>
<evidence type="ECO:0000256" key="1">
    <source>
        <dbReference type="SAM" id="MobiDB-lite"/>
    </source>
</evidence>
<evidence type="ECO:0000313" key="4">
    <source>
        <dbReference type="Proteomes" id="UP000320333"/>
    </source>
</evidence>
<feature type="region of interest" description="Disordered" evidence="1">
    <location>
        <begin position="39"/>
        <end position="75"/>
    </location>
</feature>
<dbReference type="EMBL" id="QEAP01000257">
    <property type="protein sequence ID" value="TPX71301.1"/>
    <property type="molecule type" value="Genomic_DNA"/>
</dbReference>
<gene>
    <name evidence="3" type="ORF">CcCBS67573_g06251</name>
</gene>
<dbReference type="SUPFAM" id="SSF54695">
    <property type="entry name" value="POZ domain"/>
    <property type="match status" value="1"/>
</dbReference>
<dbReference type="InterPro" id="IPR011417">
    <property type="entry name" value="ANTH_dom"/>
</dbReference>
<dbReference type="PROSITE" id="PS50942">
    <property type="entry name" value="ENTH"/>
    <property type="match status" value="1"/>
</dbReference>
<accession>A0A507F4U4</accession>
<protein>
    <recommendedName>
        <fullName evidence="2">ENTH domain-containing protein</fullName>
    </recommendedName>
</protein>
<reference evidence="3 4" key="1">
    <citation type="journal article" date="2019" name="Sci. Rep.">
        <title>Comparative genomics of chytrid fungi reveal insights into the obligate biotrophic and pathogenic lifestyle of Synchytrium endobioticum.</title>
        <authorList>
            <person name="van de Vossenberg B.T.L.H."/>
            <person name="Warris S."/>
            <person name="Nguyen H.D.T."/>
            <person name="van Gent-Pelzer M.P.E."/>
            <person name="Joly D.L."/>
            <person name="van de Geest H.C."/>
            <person name="Bonants P.J.M."/>
            <person name="Smith D.S."/>
            <person name="Levesque C.A."/>
            <person name="van der Lee T.A.J."/>
        </authorList>
    </citation>
    <scope>NUCLEOTIDE SEQUENCE [LARGE SCALE GENOMIC DNA]</scope>
    <source>
        <strain evidence="3 4">CBS 675.73</strain>
    </source>
</reference>
<dbReference type="GO" id="GO:0006900">
    <property type="term" value="P:vesicle budding from membrane"/>
    <property type="evidence" value="ECO:0007669"/>
    <property type="project" value="TreeGrafter"/>
</dbReference>
<dbReference type="Gene3D" id="3.30.710.10">
    <property type="entry name" value="Potassium Channel Kv1.1, Chain A"/>
    <property type="match status" value="1"/>
</dbReference>
<evidence type="ECO:0000259" key="2">
    <source>
        <dbReference type="PROSITE" id="PS50942"/>
    </source>
</evidence>
<feature type="compositionally biased region" description="Basic and acidic residues" evidence="1">
    <location>
        <begin position="51"/>
        <end position="63"/>
    </location>
</feature>
<dbReference type="InterPro" id="IPR008942">
    <property type="entry name" value="ENTH_VHS"/>
</dbReference>
<dbReference type="InterPro" id="IPR013809">
    <property type="entry name" value="ENTH"/>
</dbReference>
<name>A0A507F4U4_9FUNG</name>
<dbReference type="Gene3D" id="1.25.40.90">
    <property type="match status" value="1"/>
</dbReference>
<dbReference type="Pfam" id="PF07651">
    <property type="entry name" value="ANTH"/>
    <property type="match status" value="1"/>
</dbReference>
<dbReference type="SUPFAM" id="SSF48464">
    <property type="entry name" value="ENTH/VHS domain"/>
    <property type="match status" value="1"/>
</dbReference>
<dbReference type="GO" id="GO:0072583">
    <property type="term" value="P:clathrin-dependent endocytosis"/>
    <property type="evidence" value="ECO:0007669"/>
    <property type="project" value="InterPro"/>
</dbReference>
<dbReference type="GO" id="GO:0030136">
    <property type="term" value="C:clathrin-coated vesicle"/>
    <property type="evidence" value="ECO:0007669"/>
    <property type="project" value="InterPro"/>
</dbReference>
<comment type="caution">
    <text evidence="3">The sequence shown here is derived from an EMBL/GenBank/DDBJ whole genome shotgun (WGS) entry which is preliminary data.</text>
</comment>
<dbReference type="GO" id="GO:0048268">
    <property type="term" value="P:clathrin coat assembly"/>
    <property type="evidence" value="ECO:0007669"/>
    <property type="project" value="InterPro"/>
</dbReference>
<dbReference type="OrthoDB" id="44015at2759"/>
<dbReference type="STRING" id="246404.A0A507F4U4"/>
<feature type="compositionally biased region" description="Low complexity" evidence="1">
    <location>
        <begin position="1220"/>
        <end position="1233"/>
    </location>
</feature>
<dbReference type="Gene3D" id="1.20.58.150">
    <property type="entry name" value="ANTH domain"/>
    <property type="match status" value="1"/>
</dbReference>
<dbReference type="InterPro" id="IPR011333">
    <property type="entry name" value="SKP1/BTB/POZ_sf"/>
</dbReference>
<dbReference type="SUPFAM" id="SSF52047">
    <property type="entry name" value="RNI-like"/>
    <property type="match status" value="1"/>
</dbReference>
<dbReference type="SUPFAM" id="SSF89009">
    <property type="entry name" value="GAT-like domain"/>
    <property type="match status" value="1"/>
</dbReference>
<keyword evidence="4" id="KW-1185">Reference proteome</keyword>
<dbReference type="GO" id="GO:0000149">
    <property type="term" value="F:SNARE binding"/>
    <property type="evidence" value="ECO:0007669"/>
    <property type="project" value="TreeGrafter"/>
</dbReference>
<sequence>MSQVLQPSASFAYSPTAAAVAAETFFLPKQRSLSPYPVLQNIKPRQQPVKPVDRNRQPSRHTDASYPKPVTSALSDSNMDARPCLAIVAFKDLSEWENALQTNITEHETWSSSLDKIWLQSSTNQSENSEQFGSICAKPGKKFEVHKEVAFTSQTLRHIYNSSHNFAESREHLVQLPFDEIMLIQLIVFMYSQSLDSNMPQPKSRTSHFEPNLRDALLIMDAALYLDLPILVEKCSELCARNVHQIESFENLPYPLVCDILKRIPPLDLWFIETNATTLNLHSHSMDRLWSQHHLRNVSIAISNKKQDYEHTMKLYSCLVESCCFLASWCDSWSLMDTLGAAYIRGRLLSPPSSADYSTAGREMSAKAIGDVGGLARHACVAWIMDGLLSVPSSNAFQTCLQIAKSEGGRVSWLRFQFGGENRWVLEKTGNGSHGLGKSGSITPDHEAMLVEQYGDLIKCLPGLCVVVVQIDGVLSETEWKILGCVIRHFGGNCELVLNCGGGTSFANSTEAVLSQLVVSKHFSPSVPAPNAAGAASPGQLKKLIVSSSSKSTSEANLANNRQANAHHCRSLKITVRRSHDSTGLVGTDVSQILARSLFHSFALVCIDLSKQIVSDEGALSLAQYLETHSGQIKKLFLSSCQLSGHSIASIAPRCQDLIHLDIANNLLDEDAFQSNAALAISKLIASPKCQLKELRLAGNMLSPSGNYAVANAVGINKRLMKLDLSHIELGLAFPEVCKKLAAAGSRLEYLEVSHVGVLPRMFQQAMEALSQSGGHLRRLGMAGNMMPADVGTLFAALFNKRCFQQLQQLDLSGASNSGGIHLGDQGCHQLFRGLNGNTSLKHLNLSCQRVSDPSCSQIVHLLQRCNLEEVVLMRNLIADEGIGELVRYLNSAQRTARLFIDVEYNYVSVEMRKRLRRYECGIHVVHDYAVKKSTTPLLKPIKQKHTQTLGELTYGREIHVLFRTLGGKMHEPNWIVVFKTLLLIHILMREANVDAIMRELMDYPDIISVEYFRDKSMNSSSVAQTKNIKLYARYLQGKVSGFRELKYDFVRSKVEIISKYRTGNVDMNFMKQLEKLQVQISLLLDCSFYTEELDNYVTLQCFRVLIGDMLSLFHILNEGVIKMLGEYFELPRSEALKGLNIYKTFATQTSKTVTFFETARRLGDSLGIDVPVFKHAPISLAGALEEYVNAPDFEFQQEAFQNKKAAKSQPSKKDDSHQKPSQPQSQQQSSKSAYAEAPISSPVKQANVLIDFFSSTDESQYSFNAPAINTWAQPTTGLEFQNLTISNQISAGAASLSAGANSYALNSGSTTLSNPATGGISPTSNPFALQGGGMAPNPQFSQQTAMNNGFGGFPGGAPQFGMNQTGQMNSQFGASVGGDASFTVDNVFGNSGAGAAVANPFGSAATSASFASSNPFGSAPISPPNTSKTGSNNPFGQAPMAAPAPPAVSLSGSNNPFQNSGTQQQPPLPMSPTNSQFNQARGNSLPFGASLQPQQQQQQFGMGVANANGFPSQANGFMGQQGMGMQQQQPFGSQMNPMMGSQQPQQNAAMFSNQMNPMMAGGAYNSTPAGGFSQQQQPQQQQAFMSAGNQFGNVQRSMSTGPTTQVVDPLAGVNPFAKPNIPLSAMAPSGGMGTPLYGGNMGMPFNSAGAGASNPLAGMPSVQRNNSNNPFFK</sequence>
<dbReference type="SMART" id="SM00273">
    <property type="entry name" value="ENTH"/>
    <property type="match status" value="1"/>
</dbReference>
<dbReference type="GO" id="GO:0032050">
    <property type="term" value="F:clathrin heavy chain binding"/>
    <property type="evidence" value="ECO:0007669"/>
    <property type="project" value="TreeGrafter"/>
</dbReference>
<proteinExistence type="predicted"/>
<dbReference type="GO" id="GO:0005905">
    <property type="term" value="C:clathrin-coated pit"/>
    <property type="evidence" value="ECO:0007669"/>
    <property type="project" value="TreeGrafter"/>
</dbReference>